<comment type="subcellular location">
    <subcellularLocation>
        <location evidence="1 9">Cell membrane</location>
        <topology evidence="1 9">Multi-pass membrane protein</topology>
    </subcellularLocation>
</comment>
<evidence type="ECO:0000256" key="3">
    <source>
        <dbReference type="ARBA" id="ARBA00022448"/>
    </source>
</evidence>
<reference evidence="11 12" key="1">
    <citation type="submission" date="2018-01" db="EMBL/GenBank/DDBJ databases">
        <title>Lactibacter flavus gen. nov., sp. nov., a novel bacterium of the family Propionibacteriaceae isolated from raw milk and dairy products.</title>
        <authorList>
            <person name="Wenning M."/>
            <person name="Breitenwieser F."/>
            <person name="Huptas C."/>
            <person name="von Neubeck M."/>
            <person name="Busse H.-J."/>
            <person name="Scherer S."/>
        </authorList>
    </citation>
    <scope>NUCLEOTIDE SEQUENCE [LARGE SCALE GENOMIC DNA]</scope>
    <source>
        <strain evidence="11 12">VG341</strain>
    </source>
</reference>
<dbReference type="GO" id="GO:0006865">
    <property type="term" value="P:amino acid transport"/>
    <property type="evidence" value="ECO:0007669"/>
    <property type="project" value="UniProtKB-KW"/>
</dbReference>
<organism evidence="11 12">
    <name type="scientific">Propioniciclava flava</name>
    <dbReference type="NCBI Taxonomy" id="2072026"/>
    <lineage>
        <taxon>Bacteria</taxon>
        <taxon>Bacillati</taxon>
        <taxon>Actinomycetota</taxon>
        <taxon>Actinomycetes</taxon>
        <taxon>Propionibacteriales</taxon>
        <taxon>Propionibacteriaceae</taxon>
        <taxon>Propioniciclava</taxon>
    </lineage>
</organism>
<proteinExistence type="inferred from homology"/>
<dbReference type="NCBIfam" id="TIGR01726">
    <property type="entry name" value="HEQRo_perm_3TM"/>
    <property type="match status" value="1"/>
</dbReference>
<keyword evidence="5 9" id="KW-0812">Transmembrane</keyword>
<dbReference type="InterPro" id="IPR035906">
    <property type="entry name" value="MetI-like_sf"/>
</dbReference>
<dbReference type="InterPro" id="IPR043429">
    <property type="entry name" value="ArtM/GltK/GlnP/TcyL/YhdX-like"/>
</dbReference>
<dbReference type="Gene3D" id="1.10.3720.10">
    <property type="entry name" value="MetI-like"/>
    <property type="match status" value="1"/>
</dbReference>
<dbReference type="CDD" id="cd06261">
    <property type="entry name" value="TM_PBP2"/>
    <property type="match status" value="1"/>
</dbReference>
<dbReference type="InterPro" id="IPR000515">
    <property type="entry name" value="MetI-like"/>
</dbReference>
<evidence type="ECO:0000259" key="10">
    <source>
        <dbReference type="PROSITE" id="PS50928"/>
    </source>
</evidence>
<keyword evidence="7 9" id="KW-1133">Transmembrane helix</keyword>
<protein>
    <submittedName>
        <fullName evidence="11">Glutamate ABC transporter permease</fullName>
    </submittedName>
</protein>
<evidence type="ECO:0000313" key="12">
    <source>
        <dbReference type="Proteomes" id="UP000290624"/>
    </source>
</evidence>
<dbReference type="PROSITE" id="PS50928">
    <property type="entry name" value="ABC_TM1"/>
    <property type="match status" value="1"/>
</dbReference>
<dbReference type="PANTHER" id="PTHR30614:SF37">
    <property type="entry name" value="AMINO-ACID ABC TRANSPORTER PERMEASE PROTEIN YHDX-RELATED"/>
    <property type="match status" value="1"/>
</dbReference>
<evidence type="ECO:0000256" key="5">
    <source>
        <dbReference type="ARBA" id="ARBA00022692"/>
    </source>
</evidence>
<dbReference type="GO" id="GO:0043190">
    <property type="term" value="C:ATP-binding cassette (ABC) transporter complex"/>
    <property type="evidence" value="ECO:0007669"/>
    <property type="project" value="InterPro"/>
</dbReference>
<dbReference type="AlphaFoldDB" id="A0A4Q2EG17"/>
<evidence type="ECO:0000256" key="4">
    <source>
        <dbReference type="ARBA" id="ARBA00022475"/>
    </source>
</evidence>
<feature type="domain" description="ABC transmembrane type-1" evidence="10">
    <location>
        <begin position="17"/>
        <end position="218"/>
    </location>
</feature>
<keyword evidence="12" id="KW-1185">Reference proteome</keyword>
<evidence type="ECO:0000256" key="9">
    <source>
        <dbReference type="RuleBase" id="RU363032"/>
    </source>
</evidence>
<feature type="transmembrane region" description="Helical" evidence="9">
    <location>
        <begin position="97"/>
        <end position="117"/>
    </location>
</feature>
<evidence type="ECO:0000256" key="1">
    <source>
        <dbReference type="ARBA" id="ARBA00004651"/>
    </source>
</evidence>
<dbReference type="GO" id="GO:0022857">
    <property type="term" value="F:transmembrane transporter activity"/>
    <property type="evidence" value="ECO:0007669"/>
    <property type="project" value="InterPro"/>
</dbReference>
<dbReference type="Pfam" id="PF00528">
    <property type="entry name" value="BPD_transp_1"/>
    <property type="match status" value="1"/>
</dbReference>
<dbReference type="Proteomes" id="UP000290624">
    <property type="component" value="Unassembled WGS sequence"/>
</dbReference>
<evidence type="ECO:0000256" key="2">
    <source>
        <dbReference type="ARBA" id="ARBA00010072"/>
    </source>
</evidence>
<feature type="transmembrane region" description="Helical" evidence="9">
    <location>
        <begin position="195"/>
        <end position="221"/>
    </location>
</feature>
<comment type="similarity">
    <text evidence="2">Belongs to the binding-protein-dependent transport system permease family. HisMQ subfamily.</text>
</comment>
<dbReference type="RefSeq" id="WP_129458493.1">
    <property type="nucleotide sequence ID" value="NZ_PPCV01000004.1"/>
</dbReference>
<sequence length="229" mass="24612">MTGFVELFTRYDVLGAFWLTIQLSLLGALGALVIGLVIAICRVSPVAVLQKFGTAYVTVFRNTPLTLIVAFCLLGLSFTLGITLSDPNSPTSITDNGVRWAIVALAFYHASFVAEAIRSGINTVPQGQAEAARSIGLGFASTLRYVVLPQAMRGAVAPLGNTLIALTKNTTVAATIGVAELAFQMKNMIEFSPQYLYLIFFVMASAFVILTLPIGLLFTWLSNRLAVQR</sequence>
<evidence type="ECO:0000313" key="11">
    <source>
        <dbReference type="EMBL" id="RXW32281.1"/>
    </source>
</evidence>
<keyword evidence="6" id="KW-0029">Amino-acid transport</keyword>
<dbReference type="EMBL" id="PPCV01000004">
    <property type="protein sequence ID" value="RXW32281.1"/>
    <property type="molecule type" value="Genomic_DNA"/>
</dbReference>
<evidence type="ECO:0000256" key="7">
    <source>
        <dbReference type="ARBA" id="ARBA00022989"/>
    </source>
</evidence>
<comment type="caution">
    <text evidence="11">The sequence shown here is derived from an EMBL/GenBank/DDBJ whole genome shotgun (WGS) entry which is preliminary data.</text>
</comment>
<keyword evidence="3 9" id="KW-0813">Transport</keyword>
<evidence type="ECO:0000256" key="8">
    <source>
        <dbReference type="ARBA" id="ARBA00023136"/>
    </source>
</evidence>
<evidence type="ECO:0000256" key="6">
    <source>
        <dbReference type="ARBA" id="ARBA00022970"/>
    </source>
</evidence>
<name>A0A4Q2EG17_9ACTN</name>
<dbReference type="InterPro" id="IPR010065">
    <property type="entry name" value="AA_ABC_transptr_permease_3TM"/>
</dbReference>
<gene>
    <name evidence="11" type="ORF">C1706_06900</name>
</gene>
<accession>A0A4Q2EG17</accession>
<dbReference type="PANTHER" id="PTHR30614">
    <property type="entry name" value="MEMBRANE COMPONENT OF AMINO ACID ABC TRANSPORTER"/>
    <property type="match status" value="1"/>
</dbReference>
<dbReference type="SUPFAM" id="SSF161098">
    <property type="entry name" value="MetI-like"/>
    <property type="match status" value="1"/>
</dbReference>
<feature type="transmembrane region" description="Helical" evidence="9">
    <location>
        <begin position="16"/>
        <end position="43"/>
    </location>
</feature>
<keyword evidence="8 9" id="KW-0472">Membrane</keyword>
<dbReference type="OrthoDB" id="3181282at2"/>
<feature type="transmembrane region" description="Helical" evidence="9">
    <location>
        <begin position="64"/>
        <end position="85"/>
    </location>
</feature>
<keyword evidence="4" id="KW-1003">Cell membrane</keyword>